<organism evidence="13 14">
    <name type="scientific">Aspergillus nomiae NRRL (strain ATCC 15546 / NRRL 13137 / CBS 260.88 / M93)</name>
    <dbReference type="NCBI Taxonomy" id="1509407"/>
    <lineage>
        <taxon>Eukaryota</taxon>
        <taxon>Fungi</taxon>
        <taxon>Dikarya</taxon>
        <taxon>Ascomycota</taxon>
        <taxon>Pezizomycotina</taxon>
        <taxon>Eurotiomycetes</taxon>
        <taxon>Eurotiomycetidae</taxon>
        <taxon>Eurotiales</taxon>
        <taxon>Aspergillaceae</taxon>
        <taxon>Aspergillus</taxon>
        <taxon>Aspergillus subgen. Circumdati</taxon>
    </lineage>
</organism>
<comment type="function">
    <text evidence="11">Catalyzes the ATP-dependent dehydration of threonylcarbamoyladenosine at position 37 (t(6)A37) to form cyclic t(6)A37 (ct(6)A37) in tRNAs that read codons beginning with adenine.</text>
</comment>
<evidence type="ECO:0000256" key="4">
    <source>
        <dbReference type="ARBA" id="ARBA00022692"/>
    </source>
</evidence>
<evidence type="ECO:0000313" key="14">
    <source>
        <dbReference type="Proteomes" id="UP000037505"/>
    </source>
</evidence>
<dbReference type="GeneID" id="26807644"/>
<keyword evidence="8" id="KW-1133">Transmembrane helix</keyword>
<dbReference type="InterPro" id="IPR035985">
    <property type="entry name" value="Ubiquitin-activating_enz"/>
</dbReference>
<evidence type="ECO:0000256" key="7">
    <source>
        <dbReference type="ARBA" id="ARBA00022840"/>
    </source>
</evidence>
<keyword evidence="3" id="KW-0436">Ligase</keyword>
<keyword evidence="5" id="KW-0547">Nucleotide-binding</keyword>
<feature type="domain" description="THIF-type NAD/FAD binding fold" evidence="12">
    <location>
        <begin position="104"/>
        <end position="364"/>
    </location>
</feature>
<dbReference type="GO" id="GO:0005741">
    <property type="term" value="C:mitochondrial outer membrane"/>
    <property type="evidence" value="ECO:0007669"/>
    <property type="project" value="UniProtKB-SubCell"/>
</dbReference>
<evidence type="ECO:0000256" key="8">
    <source>
        <dbReference type="ARBA" id="ARBA00022989"/>
    </source>
</evidence>
<dbReference type="GO" id="GO:0005524">
    <property type="term" value="F:ATP binding"/>
    <property type="evidence" value="ECO:0007669"/>
    <property type="project" value="UniProtKB-KW"/>
</dbReference>
<keyword evidence="7" id="KW-0067">ATP-binding</keyword>
<dbReference type="AlphaFoldDB" id="A0A0L1J1D3"/>
<evidence type="ECO:0000256" key="3">
    <source>
        <dbReference type="ARBA" id="ARBA00022598"/>
    </source>
</evidence>
<evidence type="ECO:0000259" key="12">
    <source>
        <dbReference type="Pfam" id="PF00899"/>
    </source>
</evidence>
<keyword evidence="6" id="KW-1000">Mitochondrion outer membrane</keyword>
<reference evidence="13 14" key="1">
    <citation type="submission" date="2014-06" db="EMBL/GenBank/DDBJ databases">
        <title>The Genome of the Aflatoxigenic Filamentous Fungus Aspergillus nomius.</title>
        <authorList>
            <person name="Moore M.G."/>
            <person name="Shannon B.M."/>
            <person name="Brian M.M."/>
        </authorList>
    </citation>
    <scope>NUCLEOTIDE SEQUENCE [LARGE SCALE GENOMIC DNA]</scope>
    <source>
        <strain evidence="13 14">NRRL 13137</strain>
    </source>
</reference>
<gene>
    <name evidence="13" type="ORF">ANOM_005840</name>
</gene>
<dbReference type="InterPro" id="IPR000594">
    <property type="entry name" value="ThiF_NAD_FAD-bd"/>
</dbReference>
<dbReference type="STRING" id="1509407.A0A0L1J1D3"/>
<comment type="subcellular location">
    <subcellularLocation>
        <location evidence="1">Mitochondrion outer membrane</location>
        <topology evidence="1">Multi-pass membrane protein</topology>
    </subcellularLocation>
</comment>
<evidence type="ECO:0000256" key="1">
    <source>
        <dbReference type="ARBA" id="ARBA00004374"/>
    </source>
</evidence>
<evidence type="ECO:0000256" key="9">
    <source>
        <dbReference type="ARBA" id="ARBA00023128"/>
    </source>
</evidence>
<keyword evidence="14" id="KW-1185">Reference proteome</keyword>
<evidence type="ECO:0000313" key="13">
    <source>
        <dbReference type="EMBL" id="KNG85455.1"/>
    </source>
</evidence>
<sequence length="513" mass="56606">MSSWLQRHAGSQQTQLAATAVLSGAAVAGAILGYQALKRKEAVKELKASIPSIDEKHIAGKLTKFGGADPVQQLSKEDERSAALARRAQMGDYDDELILEQLARNRVFLTDEGLEKLRSSFIIVVGCGGVGSHAAASLSRSGVSKIRLIDFDQVTLSSLNRHALATLADVGTPKVHCIRKRLEQITPWTKFDCRNELFSGSVADDLLAPWLMDDSDKGRKPDYVLDCIDNITSKVELLHYCHSNSIPVISSMGAGCKSDPTCVTVGDISTSTDDPLSRSTRRRLKILGVSTGIPVVFSTEKPGPGKASLLPLAEEEFNKGQVGELSVLPDFRARILPVLGTMPAVFGYTVANHVICDIAGYPRDYSIARKGKDKIYDSVQTATQGFMERLARVEVGQHVIGLRLPITKDDVVFLVDEIWRGKSAITGLPGRLILVPWERPARGFVPDPEWEKEGQKFLPFELKDLVCMTKEESAKHEKEVLLGDKKPEELYDEKTIQRVKERMEEAGFYEKYR</sequence>
<dbReference type="GO" id="GO:0061503">
    <property type="term" value="F:tRNA threonylcarbamoyladenosine dehydratase"/>
    <property type="evidence" value="ECO:0007669"/>
    <property type="project" value="TreeGrafter"/>
</dbReference>
<keyword evidence="10" id="KW-0472">Membrane</keyword>
<protein>
    <submittedName>
        <fullName evidence="13">ThiF domain protein</fullName>
    </submittedName>
</protein>
<keyword evidence="9" id="KW-0496">Mitochondrion</keyword>
<dbReference type="EMBL" id="JNOM01000156">
    <property type="protein sequence ID" value="KNG85455.1"/>
    <property type="molecule type" value="Genomic_DNA"/>
</dbReference>
<accession>A0A0L1J1D3</accession>
<dbReference type="Gene3D" id="3.40.50.720">
    <property type="entry name" value="NAD(P)-binding Rossmann-like Domain"/>
    <property type="match status" value="1"/>
</dbReference>
<dbReference type="PANTHER" id="PTHR43267">
    <property type="entry name" value="TRNA THREONYLCARBAMOYLADENOSINE DEHYDRATASE"/>
    <property type="match status" value="1"/>
</dbReference>
<dbReference type="OrthoDB" id="10265862at2759"/>
<dbReference type="RefSeq" id="XP_015406378.1">
    <property type="nucleotide sequence ID" value="XM_015551097.1"/>
</dbReference>
<dbReference type="SUPFAM" id="SSF69572">
    <property type="entry name" value="Activating enzymes of the ubiquitin-like proteins"/>
    <property type="match status" value="1"/>
</dbReference>
<evidence type="ECO:0000256" key="2">
    <source>
        <dbReference type="ARBA" id="ARBA00009919"/>
    </source>
</evidence>
<dbReference type="FunFam" id="3.40.50.720:FF:000125">
    <property type="entry name" value="tRNA threonylcarbamoyladenosine dehydratase 2-like"/>
    <property type="match status" value="1"/>
</dbReference>
<dbReference type="PANTHER" id="PTHR43267:SF2">
    <property type="entry name" value="TRNA THREONYLCARBAMOYLADENOSINE DEHYDRATASE 1-RELATED"/>
    <property type="match status" value="1"/>
</dbReference>
<dbReference type="GO" id="GO:0061504">
    <property type="term" value="P:cyclic threonylcarbamoyladenosine biosynthetic process"/>
    <property type="evidence" value="ECO:0007669"/>
    <property type="project" value="TreeGrafter"/>
</dbReference>
<comment type="similarity">
    <text evidence="2">Belongs to the HesA/MoeB/ThiF family.</text>
</comment>
<name>A0A0L1J1D3_ASPN3</name>
<evidence type="ECO:0000256" key="6">
    <source>
        <dbReference type="ARBA" id="ARBA00022787"/>
    </source>
</evidence>
<evidence type="ECO:0000256" key="10">
    <source>
        <dbReference type="ARBA" id="ARBA00023136"/>
    </source>
</evidence>
<dbReference type="InterPro" id="IPR045886">
    <property type="entry name" value="ThiF/MoeB/HesA"/>
</dbReference>
<evidence type="ECO:0000256" key="5">
    <source>
        <dbReference type="ARBA" id="ARBA00022741"/>
    </source>
</evidence>
<dbReference type="CDD" id="cd00755">
    <property type="entry name" value="YgdL_like"/>
    <property type="match status" value="1"/>
</dbReference>
<dbReference type="Pfam" id="PF00899">
    <property type="entry name" value="ThiF"/>
    <property type="match status" value="1"/>
</dbReference>
<comment type="caution">
    <text evidence="13">The sequence shown here is derived from an EMBL/GenBank/DDBJ whole genome shotgun (WGS) entry which is preliminary data.</text>
</comment>
<dbReference type="GO" id="GO:0008641">
    <property type="term" value="F:ubiquitin-like modifier activating enzyme activity"/>
    <property type="evidence" value="ECO:0007669"/>
    <property type="project" value="InterPro"/>
</dbReference>
<proteinExistence type="inferred from homology"/>
<keyword evidence="4" id="KW-0812">Transmembrane</keyword>
<evidence type="ECO:0000256" key="11">
    <source>
        <dbReference type="ARBA" id="ARBA00060084"/>
    </source>
</evidence>
<dbReference type="Proteomes" id="UP000037505">
    <property type="component" value="Unassembled WGS sequence"/>
</dbReference>